<sequence length="314" mass="36246">MFVKKYQSEDSIIWNEFVSLAKNSHFFFLRKYMDYHSSRFIDHSLMIYDDKDSLIALLPANISEDQLISHQGLTFGGLLIKASAKQNEILSVFETLQEYLSVNKLTSLIYKRIPYIYHDMPCDEDLYALFRIGAKLIRRDVSSTIKLEKQIKYSKGRKWIVKKASESGMVYQESSDINSFWSNLTAVLQRVHGVNPVHTVDEIKYLHETFPKNIKFYTASLNNEEVSGAVIFEVGNTVHTQYLFNSEQGRQVGALDGLIDYLVKNTYADRAYFDFGISNEEQGRVLNEGLISQKEGFGARAVVHDFYEIYPRCE</sequence>
<evidence type="ECO:0000313" key="1">
    <source>
        <dbReference type="EMBL" id="POZ21743.1"/>
    </source>
</evidence>
<organism evidence="1 2">
    <name type="scientific">Lelliottia aquatilis</name>
    <dbReference type="NCBI Taxonomy" id="2080838"/>
    <lineage>
        <taxon>Bacteria</taxon>
        <taxon>Pseudomonadati</taxon>
        <taxon>Pseudomonadota</taxon>
        <taxon>Gammaproteobacteria</taxon>
        <taxon>Enterobacterales</taxon>
        <taxon>Enterobacteriaceae</taxon>
        <taxon>Lelliottia</taxon>
    </lineage>
</organism>
<protein>
    <submittedName>
        <fullName evidence="1">GNAT family N-acetyltransferase</fullName>
    </submittedName>
</protein>
<dbReference type="SUPFAM" id="SSF55729">
    <property type="entry name" value="Acyl-CoA N-acyltransferases (Nat)"/>
    <property type="match status" value="1"/>
</dbReference>
<evidence type="ECO:0000313" key="2">
    <source>
        <dbReference type="Proteomes" id="UP000237025"/>
    </source>
</evidence>
<proteinExistence type="predicted"/>
<reference evidence="1 2" key="1">
    <citation type="submission" date="2018-02" db="EMBL/GenBank/DDBJ databases">
        <title>Lelliotia aquatilis sp. nov., isolated from drinking water.</title>
        <authorList>
            <person name="Kaempfer P."/>
            <person name="Glaeser S."/>
            <person name="Exner M."/>
            <person name="Doijad S."/>
            <person name="Chakraborty T."/>
        </authorList>
    </citation>
    <scope>NUCLEOTIDE SEQUENCE [LARGE SCALE GENOMIC DNA]</scope>
    <source>
        <strain evidence="1 2">6331-17</strain>
    </source>
</reference>
<dbReference type="InterPro" id="IPR016181">
    <property type="entry name" value="Acyl_CoA_acyltransferase"/>
</dbReference>
<dbReference type="Proteomes" id="UP000237025">
    <property type="component" value="Unassembled WGS sequence"/>
</dbReference>
<dbReference type="EMBL" id="PQVW01000011">
    <property type="protein sequence ID" value="POZ21743.1"/>
    <property type="molecule type" value="Genomic_DNA"/>
</dbReference>
<accession>A0ABX4ZZE3</accession>
<dbReference type="Gene3D" id="3.40.630.30">
    <property type="match status" value="1"/>
</dbReference>
<keyword evidence="2" id="KW-1185">Reference proteome</keyword>
<gene>
    <name evidence="1" type="ORF">C3712_14940</name>
</gene>
<dbReference type="RefSeq" id="WP_103949779.1">
    <property type="nucleotide sequence ID" value="NZ_PQVT01000011.1"/>
</dbReference>
<name>A0ABX4ZZE3_9ENTR</name>
<comment type="caution">
    <text evidence="1">The sequence shown here is derived from an EMBL/GenBank/DDBJ whole genome shotgun (WGS) entry which is preliminary data.</text>
</comment>